<organism evidence="2 3">
    <name type="scientific">Agaricus bisporus var. burnettii (strain JB137-S8 / ATCC MYA-4627 / FGSC 10392)</name>
    <name type="common">White button mushroom</name>
    <dbReference type="NCBI Taxonomy" id="597362"/>
    <lineage>
        <taxon>Eukaryota</taxon>
        <taxon>Fungi</taxon>
        <taxon>Dikarya</taxon>
        <taxon>Basidiomycota</taxon>
        <taxon>Agaricomycotina</taxon>
        <taxon>Agaricomycetes</taxon>
        <taxon>Agaricomycetidae</taxon>
        <taxon>Agaricales</taxon>
        <taxon>Agaricineae</taxon>
        <taxon>Agaricaceae</taxon>
        <taxon>Agaricus</taxon>
    </lineage>
</organism>
<dbReference type="AlphaFoldDB" id="K5X0K5"/>
<gene>
    <name evidence="2" type="ORF">AGABI1DRAFT_115715</name>
</gene>
<name>K5X0K5_AGABU</name>
<dbReference type="RefSeq" id="XP_007332795.1">
    <property type="nucleotide sequence ID" value="XM_007332733.1"/>
</dbReference>
<accession>K5X0K5</accession>
<sequence>MRRRLRQEHVLPHNKSEVERQAGCGGHKEDDNYRCQWKINVPAAFSVAPPSEKSLKT</sequence>
<dbReference type="HOGENOM" id="CLU_2996009_0_0_1"/>
<dbReference type="InParanoid" id="K5X0K5"/>
<evidence type="ECO:0000313" key="3">
    <source>
        <dbReference type="Proteomes" id="UP000008493"/>
    </source>
</evidence>
<evidence type="ECO:0000256" key="1">
    <source>
        <dbReference type="SAM" id="MobiDB-lite"/>
    </source>
</evidence>
<protein>
    <submittedName>
        <fullName evidence="2">Uncharacterized protein</fullName>
    </submittedName>
</protein>
<dbReference type="KEGG" id="abp:AGABI1DRAFT115715"/>
<dbReference type="GeneID" id="18824830"/>
<dbReference type="Proteomes" id="UP000008493">
    <property type="component" value="Unassembled WGS sequence"/>
</dbReference>
<feature type="region of interest" description="Disordered" evidence="1">
    <location>
        <begin position="1"/>
        <end position="27"/>
    </location>
</feature>
<dbReference type="EMBL" id="JH971401">
    <property type="protein sequence ID" value="EKM76628.1"/>
    <property type="molecule type" value="Genomic_DNA"/>
</dbReference>
<proteinExistence type="predicted"/>
<reference evidence="3" key="1">
    <citation type="journal article" date="2012" name="Proc. Natl. Acad. Sci. U.S.A.">
        <title>Genome sequence of the button mushroom Agaricus bisporus reveals mechanisms governing adaptation to a humic-rich ecological niche.</title>
        <authorList>
            <person name="Morin E."/>
            <person name="Kohler A."/>
            <person name="Baker A.R."/>
            <person name="Foulongne-Oriol M."/>
            <person name="Lombard V."/>
            <person name="Nagy L.G."/>
            <person name="Ohm R.A."/>
            <person name="Patyshakuliyeva A."/>
            <person name="Brun A."/>
            <person name="Aerts A.L."/>
            <person name="Bailey A.M."/>
            <person name="Billette C."/>
            <person name="Coutinho P.M."/>
            <person name="Deakin G."/>
            <person name="Doddapaneni H."/>
            <person name="Floudas D."/>
            <person name="Grimwood J."/>
            <person name="Hilden K."/>
            <person name="Kuees U."/>
            <person name="LaButti K.M."/>
            <person name="Lapidus A."/>
            <person name="Lindquist E.A."/>
            <person name="Lucas S.M."/>
            <person name="Murat C."/>
            <person name="Riley R.W."/>
            <person name="Salamov A.A."/>
            <person name="Schmutz J."/>
            <person name="Subramanian V."/>
            <person name="Woesten H.A.B."/>
            <person name="Xu J."/>
            <person name="Eastwood D.C."/>
            <person name="Foster G.D."/>
            <person name="Sonnenberg A.S."/>
            <person name="Cullen D."/>
            <person name="de Vries R.P."/>
            <person name="Lundell T."/>
            <person name="Hibbett D.S."/>
            <person name="Henrissat B."/>
            <person name="Burton K.S."/>
            <person name="Kerrigan R.W."/>
            <person name="Challen M.P."/>
            <person name="Grigoriev I.V."/>
            <person name="Martin F."/>
        </authorList>
    </citation>
    <scope>NUCLEOTIDE SEQUENCE [LARGE SCALE GENOMIC DNA]</scope>
    <source>
        <strain evidence="3">JB137-S8 / ATCC MYA-4627 / FGSC 10392</strain>
    </source>
</reference>
<feature type="compositionally biased region" description="Basic and acidic residues" evidence="1">
    <location>
        <begin position="7"/>
        <end position="27"/>
    </location>
</feature>
<evidence type="ECO:0000313" key="2">
    <source>
        <dbReference type="EMBL" id="EKM76628.1"/>
    </source>
</evidence>
<keyword evidence="3" id="KW-1185">Reference proteome</keyword>